<evidence type="ECO:0000256" key="5">
    <source>
        <dbReference type="ARBA" id="ARBA00023136"/>
    </source>
</evidence>
<feature type="transmembrane region" description="Helical" evidence="6">
    <location>
        <begin position="268"/>
        <end position="294"/>
    </location>
</feature>
<dbReference type="HOGENOM" id="CLU_040274_1_0_9"/>
<gene>
    <name evidence="7" type="ORF">HMPREF9488_01413</name>
</gene>
<comment type="caution">
    <text evidence="7">The sequence shown here is derived from an EMBL/GenBank/DDBJ whole genome shotgun (WGS) entry which is preliminary data.</text>
</comment>
<feature type="transmembrane region" description="Helical" evidence="6">
    <location>
        <begin position="12"/>
        <end position="35"/>
    </location>
</feature>
<evidence type="ECO:0000256" key="4">
    <source>
        <dbReference type="ARBA" id="ARBA00022989"/>
    </source>
</evidence>
<feature type="transmembrane region" description="Helical" evidence="6">
    <location>
        <begin position="186"/>
        <end position="205"/>
    </location>
</feature>
<reference evidence="7 8" key="1">
    <citation type="submission" date="2010-12" db="EMBL/GenBank/DDBJ databases">
        <title>The Genome Sequence of Coprobacillus sp. strain 29_1.</title>
        <authorList>
            <consortium name="The Broad Institute Genome Sequencing Platform"/>
            <person name="Earl A."/>
            <person name="Ward D."/>
            <person name="Feldgarden M."/>
            <person name="Gevers D."/>
            <person name="Daigneault M."/>
            <person name="Sibley C.D."/>
            <person name="White A."/>
            <person name="Strauss J."/>
            <person name="Allen-Vercoe E."/>
            <person name="Young S.K."/>
            <person name="Zeng Q."/>
            <person name="Gargeya S."/>
            <person name="Fitzgerald M."/>
            <person name="Haas B."/>
            <person name="Abouelleil A."/>
            <person name="Alvarado L."/>
            <person name="Arachchi H.M."/>
            <person name="Berlin A."/>
            <person name="Brown A."/>
            <person name="Chapman S.B."/>
            <person name="Chen Z."/>
            <person name="Dunbar C."/>
            <person name="Freedman E."/>
            <person name="Gearin G."/>
            <person name="Gellesch M."/>
            <person name="Goldberg J."/>
            <person name="Griggs A."/>
            <person name="Gujja S."/>
            <person name="Heilman E."/>
            <person name="Heiman D."/>
            <person name="Howarth C."/>
            <person name="Larson L."/>
            <person name="Lui A."/>
            <person name="MacDonald P.J.P."/>
            <person name="Mehta T."/>
            <person name="Montmayeur A."/>
            <person name="Murphy C."/>
            <person name="Neiman D."/>
            <person name="Pearson M."/>
            <person name="Priest M."/>
            <person name="Roberts A."/>
            <person name="Saif S."/>
            <person name="Shea T."/>
            <person name="Shenoy N."/>
            <person name="Sisk P."/>
            <person name="Stolte C."/>
            <person name="Sykes S."/>
            <person name="White J."/>
            <person name="Yandava C."/>
            <person name="Nusbaum C."/>
            <person name="Birren B."/>
        </authorList>
    </citation>
    <scope>NUCLEOTIDE SEQUENCE [LARGE SCALE GENOMIC DNA]</scope>
    <source>
        <strain evidence="7 8">29_1</strain>
    </source>
</reference>
<feature type="transmembrane region" description="Helical" evidence="6">
    <location>
        <begin position="442"/>
        <end position="461"/>
    </location>
</feature>
<dbReference type="PANTHER" id="PTHR30250">
    <property type="entry name" value="PST FAMILY PREDICTED COLANIC ACID TRANSPORTER"/>
    <property type="match status" value="1"/>
</dbReference>
<feature type="transmembrane region" description="Helical" evidence="6">
    <location>
        <begin position="243"/>
        <end position="262"/>
    </location>
</feature>
<dbReference type="OrthoDB" id="8609648at2"/>
<evidence type="ECO:0000256" key="6">
    <source>
        <dbReference type="SAM" id="Phobius"/>
    </source>
</evidence>
<evidence type="ECO:0000256" key="1">
    <source>
        <dbReference type="ARBA" id="ARBA00004651"/>
    </source>
</evidence>
<dbReference type="GeneID" id="78231040"/>
<feature type="transmembrane region" description="Helical" evidence="6">
    <location>
        <begin position="378"/>
        <end position="397"/>
    </location>
</feature>
<dbReference type="RefSeq" id="WP_008788529.1">
    <property type="nucleotide sequence ID" value="NZ_AKCB01000003.1"/>
</dbReference>
<name>E7G9H5_9FIRM</name>
<feature type="transmembrane region" description="Helical" evidence="6">
    <location>
        <begin position="306"/>
        <end position="328"/>
    </location>
</feature>
<feature type="transmembrane region" description="Helical" evidence="6">
    <location>
        <begin position="93"/>
        <end position="116"/>
    </location>
</feature>
<proteinExistence type="predicted"/>
<dbReference type="Proteomes" id="UP000003157">
    <property type="component" value="Unassembled WGS sequence"/>
</dbReference>
<dbReference type="STRING" id="100884.GCA_000269565_03261"/>
<feature type="transmembrane region" description="Helical" evidence="6">
    <location>
        <begin position="158"/>
        <end position="180"/>
    </location>
</feature>
<dbReference type="EMBL" id="ADKX01000026">
    <property type="protein sequence ID" value="EFW05269.1"/>
    <property type="molecule type" value="Genomic_DNA"/>
</dbReference>
<feature type="transmembrane region" description="Helical" evidence="6">
    <location>
        <begin position="128"/>
        <end position="146"/>
    </location>
</feature>
<keyword evidence="4 6" id="KW-1133">Transmembrane helix</keyword>
<dbReference type="eggNOG" id="COG2244">
    <property type="taxonomic scope" value="Bacteria"/>
</dbReference>
<evidence type="ECO:0008006" key="9">
    <source>
        <dbReference type="Google" id="ProtNLM"/>
    </source>
</evidence>
<evidence type="ECO:0000313" key="8">
    <source>
        <dbReference type="Proteomes" id="UP000003157"/>
    </source>
</evidence>
<evidence type="ECO:0000256" key="3">
    <source>
        <dbReference type="ARBA" id="ARBA00022692"/>
    </source>
</evidence>
<keyword evidence="3 6" id="KW-0812">Transmembrane</keyword>
<sequence length="509" mass="59162">MSNSKTKNASINSLVGIVSQIFQIILSFATRTIFIKLLGADYLGINGIYTNILSILSITELGIGNILIFYLYKPLVNKDNEKIIQLLKFSKKAYYAIALFILFVGLLLIPILPYIIDSDLTTINLIKYYIIFLLNSVISYLFIYKTNLLYADQQSYKLTLLSSTVITFQYITQILVLILFHNYTLYLIVLLVSTFFNNFFASKIADKNYPYLRQMEVSELTTYEKKNIIEDVKSMFIYKSGSVIMNYTDNILISIFVGTIFVGYYSNYLLIITMINTFISIIIRGITGSIGNLIAEEDKARTKDVFYIFTYFFQFIGIICTSCLLFLFNDFINIWIGSEYLLDNATVIIIIVSFYITCINNQNWIFREAGGLYKNVRLVMIIAAIINLILSIIFGYLYGLSGVLVSTLIARLLTLCWYDPLVLSKNLFVEKFKYYLLKQFKYFFILLIVIFMDWLIPYNNVTTFVDFIIKGFFIFINSTFWFLLLNIKNKDQKNMFMKIKYLLNQVLKK</sequence>
<dbReference type="GO" id="GO:0005886">
    <property type="term" value="C:plasma membrane"/>
    <property type="evidence" value="ECO:0007669"/>
    <property type="project" value="UniProtKB-SubCell"/>
</dbReference>
<organism evidence="7 8">
    <name type="scientific">Coprobacillus cateniformis</name>
    <dbReference type="NCBI Taxonomy" id="100884"/>
    <lineage>
        <taxon>Bacteria</taxon>
        <taxon>Bacillati</taxon>
        <taxon>Bacillota</taxon>
        <taxon>Erysipelotrichia</taxon>
        <taxon>Erysipelotrichales</taxon>
        <taxon>Coprobacillaceae</taxon>
        <taxon>Coprobacillus</taxon>
    </lineage>
</organism>
<feature type="transmembrane region" description="Helical" evidence="6">
    <location>
        <begin position="403"/>
        <end position="421"/>
    </location>
</feature>
<feature type="transmembrane region" description="Helical" evidence="6">
    <location>
        <begin position="47"/>
        <end position="72"/>
    </location>
</feature>
<dbReference type="AlphaFoldDB" id="E7G9H5"/>
<keyword evidence="2" id="KW-1003">Cell membrane</keyword>
<accession>E7G9H5</accession>
<feature type="transmembrane region" description="Helical" evidence="6">
    <location>
        <begin position="467"/>
        <end position="487"/>
    </location>
</feature>
<dbReference type="PANTHER" id="PTHR30250:SF26">
    <property type="entry name" value="PSMA PROTEIN"/>
    <property type="match status" value="1"/>
</dbReference>
<feature type="transmembrane region" description="Helical" evidence="6">
    <location>
        <begin position="340"/>
        <end position="358"/>
    </location>
</feature>
<evidence type="ECO:0000313" key="7">
    <source>
        <dbReference type="EMBL" id="EFW05269.1"/>
    </source>
</evidence>
<dbReference type="InterPro" id="IPR050833">
    <property type="entry name" value="Poly_Biosynth_Transport"/>
</dbReference>
<comment type="subcellular location">
    <subcellularLocation>
        <location evidence="1">Cell membrane</location>
        <topology evidence="1">Multi-pass membrane protein</topology>
    </subcellularLocation>
</comment>
<evidence type="ECO:0000256" key="2">
    <source>
        <dbReference type="ARBA" id="ARBA00022475"/>
    </source>
</evidence>
<keyword evidence="8" id="KW-1185">Reference proteome</keyword>
<protein>
    <recommendedName>
        <fullName evidence="9">Polysaccharide biosynthesis protein C-terminal domain-containing protein</fullName>
    </recommendedName>
</protein>
<keyword evidence="5 6" id="KW-0472">Membrane</keyword>